<gene>
    <name evidence="1" type="ORF">FY550_02240</name>
</gene>
<dbReference type="Gene3D" id="2.40.110.10">
    <property type="entry name" value="Butyryl-CoA Dehydrogenase, subunit A, domain 2"/>
    <property type="match status" value="1"/>
</dbReference>
<dbReference type="EMBL" id="CP043420">
    <property type="protein sequence ID" value="QEL12680.1"/>
    <property type="molecule type" value="Genomic_DNA"/>
</dbReference>
<dbReference type="InterPro" id="IPR046373">
    <property type="entry name" value="Acyl-CoA_Oxase/DH_mid-dom_sf"/>
</dbReference>
<organism evidence="1 2">
    <name type="scientific">Kushneria phosphatilytica</name>
    <dbReference type="NCBI Taxonomy" id="657387"/>
    <lineage>
        <taxon>Bacteria</taxon>
        <taxon>Pseudomonadati</taxon>
        <taxon>Pseudomonadota</taxon>
        <taxon>Gammaproteobacteria</taxon>
        <taxon>Oceanospirillales</taxon>
        <taxon>Halomonadaceae</taxon>
        <taxon>Kushneria</taxon>
    </lineage>
</organism>
<protein>
    <submittedName>
        <fullName evidence="1">Acyl-CoA dehydrogenase</fullName>
    </submittedName>
</protein>
<sequence length="353" mass="37867">MDPDRPDSELSEPAETAAELNERLSRLISRNADRLPLPGHGQTLARWRVLAGIAECDLALVKLYEGHTDALAILAEHGAESLAEHQSRWGMWAAEPPFARVMVTAADGKPLPIDQTAHSDDTLYLTGTKAWCSGATGVSHALLTAWQGEHQRLVAVEMDQPGIEVTDTGWAAIGMAPTASVEVRFHGAQGRLVGPPGGYLERPGFWQGGAGIAACWLGGARRLGRILHDKATRGGDAHLMAHLGAVDRALDAGAAILRQAATWIDTHPHANARLVATRTRTSIEHMAEDVISHCSRALGAGPFCRDPAFARFMADLPVYLRQSHAERDLESLGRALAEQSDPGDGETPGGWRL</sequence>
<keyword evidence="2" id="KW-1185">Reference proteome</keyword>
<proteinExistence type="predicted"/>
<dbReference type="OrthoDB" id="107064at2"/>
<dbReference type="GO" id="GO:0016627">
    <property type="term" value="F:oxidoreductase activity, acting on the CH-CH group of donors"/>
    <property type="evidence" value="ECO:0007669"/>
    <property type="project" value="InterPro"/>
</dbReference>
<dbReference type="KEGG" id="kuy:FY550_02240"/>
<evidence type="ECO:0000313" key="2">
    <source>
        <dbReference type="Proteomes" id="UP000322553"/>
    </source>
</evidence>
<dbReference type="STRING" id="657387.BH688_15300"/>
<dbReference type="SUPFAM" id="SSF56645">
    <property type="entry name" value="Acyl-CoA dehydrogenase NM domain-like"/>
    <property type="match status" value="1"/>
</dbReference>
<reference evidence="1 2" key="1">
    <citation type="submission" date="2019-08" db="EMBL/GenBank/DDBJ databases">
        <title>Complete genome sequence of Kushneria sp. YCWA18, a halophilic phosphate-solubilizing bacterium isolated from Daqiao saltern in China.</title>
        <authorList>
            <person name="Du G.-X."/>
            <person name="Qu L.-Y."/>
        </authorList>
    </citation>
    <scope>NUCLEOTIDE SEQUENCE [LARGE SCALE GENOMIC DNA]</scope>
    <source>
        <strain evidence="1 2">YCWA18</strain>
    </source>
</reference>
<dbReference type="Proteomes" id="UP000322553">
    <property type="component" value="Chromosome"/>
</dbReference>
<accession>A0A1S1NRN3</accession>
<name>A0A1S1NRN3_9GAMM</name>
<dbReference type="AlphaFoldDB" id="A0A1S1NRN3"/>
<dbReference type="InterPro" id="IPR009100">
    <property type="entry name" value="AcylCoA_DH/oxidase_NM_dom_sf"/>
</dbReference>
<evidence type="ECO:0000313" key="1">
    <source>
        <dbReference type="EMBL" id="QEL12680.1"/>
    </source>
</evidence>